<reference evidence="1" key="1">
    <citation type="journal article" date="2010" name="Science">
        <title>Plasticity of animal genome architecture unmasked by rapid evolution of a pelagic tunicate.</title>
        <authorList>
            <person name="Denoeud F."/>
            <person name="Henriet S."/>
            <person name="Mungpakdee S."/>
            <person name="Aury J.M."/>
            <person name="Da Silva C."/>
            <person name="Brinkmann H."/>
            <person name="Mikhaleva J."/>
            <person name="Olsen L.C."/>
            <person name="Jubin C."/>
            <person name="Canestro C."/>
            <person name="Bouquet J.M."/>
            <person name="Danks G."/>
            <person name="Poulain J."/>
            <person name="Campsteijn C."/>
            <person name="Adamski M."/>
            <person name="Cross I."/>
            <person name="Yadetie F."/>
            <person name="Muffato M."/>
            <person name="Louis A."/>
            <person name="Butcher S."/>
            <person name="Tsagkogeorga G."/>
            <person name="Konrad A."/>
            <person name="Singh S."/>
            <person name="Jensen M.F."/>
            <person name="Cong E.H."/>
            <person name="Eikeseth-Otteraa H."/>
            <person name="Noel B."/>
            <person name="Anthouard V."/>
            <person name="Porcel B.M."/>
            <person name="Kachouri-Lafond R."/>
            <person name="Nishino A."/>
            <person name="Ugolini M."/>
            <person name="Chourrout P."/>
            <person name="Nishida H."/>
            <person name="Aasland R."/>
            <person name="Huzurbazar S."/>
            <person name="Westhof E."/>
            <person name="Delsuc F."/>
            <person name="Lehrach H."/>
            <person name="Reinhardt R."/>
            <person name="Weissenbach J."/>
            <person name="Roy S.W."/>
            <person name="Artiguenave F."/>
            <person name="Postlethwait J.H."/>
            <person name="Manak J.R."/>
            <person name="Thompson E.M."/>
            <person name="Jaillon O."/>
            <person name="Du Pasquier L."/>
            <person name="Boudinot P."/>
            <person name="Liberles D.A."/>
            <person name="Volff J.N."/>
            <person name="Philippe H."/>
            <person name="Lenhard B."/>
            <person name="Roest Crollius H."/>
            <person name="Wincker P."/>
            <person name="Chourrout D."/>
        </authorList>
    </citation>
    <scope>NUCLEOTIDE SEQUENCE [LARGE SCALE GENOMIC DNA]</scope>
</reference>
<gene>
    <name evidence="1" type="ORF">GSOID_T00019698001</name>
</gene>
<proteinExistence type="predicted"/>
<protein>
    <submittedName>
        <fullName evidence="1">Uncharacterized protein</fullName>
    </submittedName>
</protein>
<dbReference type="AlphaFoldDB" id="E4YUL2"/>
<dbReference type="EMBL" id="FN655441">
    <property type="protein sequence ID" value="CBY39151.1"/>
    <property type="molecule type" value="Genomic_DNA"/>
</dbReference>
<accession>E4YUL2</accession>
<feature type="non-terminal residue" evidence="1">
    <location>
        <position position="1"/>
    </location>
</feature>
<dbReference type="Proteomes" id="UP000011014">
    <property type="component" value="Unassembled WGS sequence"/>
</dbReference>
<name>E4YUL2_OIKDI</name>
<sequence>VFELRDDQLFDRAKKIREKCSFRARRGSHERIKEQEC</sequence>
<evidence type="ECO:0000313" key="1">
    <source>
        <dbReference type="EMBL" id="CBY39151.1"/>
    </source>
</evidence>
<organism evidence="1">
    <name type="scientific">Oikopleura dioica</name>
    <name type="common">Tunicate</name>
    <dbReference type="NCBI Taxonomy" id="34765"/>
    <lineage>
        <taxon>Eukaryota</taxon>
        <taxon>Metazoa</taxon>
        <taxon>Chordata</taxon>
        <taxon>Tunicata</taxon>
        <taxon>Appendicularia</taxon>
        <taxon>Copelata</taxon>
        <taxon>Oikopleuridae</taxon>
        <taxon>Oikopleura</taxon>
    </lineage>
</organism>